<dbReference type="GO" id="GO:0006935">
    <property type="term" value="P:chemotaxis"/>
    <property type="evidence" value="ECO:0007669"/>
    <property type="project" value="UniProtKB-KW"/>
</dbReference>
<dbReference type="SUPFAM" id="SSF158472">
    <property type="entry name" value="HAMP domain-like"/>
    <property type="match status" value="1"/>
</dbReference>
<organism evidence="9 10">
    <name type="scientific">Teretinema zuelzerae</name>
    <dbReference type="NCBI Taxonomy" id="156"/>
    <lineage>
        <taxon>Bacteria</taxon>
        <taxon>Pseudomonadati</taxon>
        <taxon>Spirochaetota</taxon>
        <taxon>Spirochaetia</taxon>
        <taxon>Spirochaetales</taxon>
        <taxon>Treponemataceae</taxon>
        <taxon>Teretinema</taxon>
    </lineage>
</organism>
<evidence type="ECO:0000259" key="8">
    <source>
        <dbReference type="PROSITE" id="PS50885"/>
    </source>
</evidence>
<comment type="caution">
    <text evidence="9">The sequence shown here is derived from an EMBL/GenBank/DDBJ whole genome shotgun (WGS) entry which is preliminary data.</text>
</comment>
<dbReference type="PANTHER" id="PTHR43531">
    <property type="entry name" value="PROTEIN ICFG"/>
    <property type="match status" value="1"/>
</dbReference>
<dbReference type="SUPFAM" id="SSF58104">
    <property type="entry name" value="Methyl-accepting chemotaxis protein (MCP) signaling domain"/>
    <property type="match status" value="1"/>
</dbReference>
<dbReference type="EMBL" id="JAINWA010000001">
    <property type="protein sequence ID" value="MCD1653651.1"/>
    <property type="molecule type" value="Genomic_DNA"/>
</dbReference>
<name>A0AAE3JI14_9SPIR</name>
<dbReference type="Gene3D" id="1.20.120.1530">
    <property type="match status" value="1"/>
</dbReference>
<dbReference type="Pfam" id="PF12729">
    <property type="entry name" value="4HB_MCP_1"/>
    <property type="match status" value="1"/>
</dbReference>
<dbReference type="AlphaFoldDB" id="A0AAE3JI14"/>
<dbReference type="RefSeq" id="WP_230752895.1">
    <property type="nucleotide sequence ID" value="NZ_JAINWA010000001.1"/>
</dbReference>
<dbReference type="SMART" id="SM00304">
    <property type="entry name" value="HAMP"/>
    <property type="match status" value="3"/>
</dbReference>
<dbReference type="InterPro" id="IPR051310">
    <property type="entry name" value="MCP_chemotaxis"/>
</dbReference>
<dbReference type="GO" id="GO:0004888">
    <property type="term" value="F:transmembrane signaling receptor activity"/>
    <property type="evidence" value="ECO:0007669"/>
    <property type="project" value="TreeGrafter"/>
</dbReference>
<keyword evidence="6" id="KW-0472">Membrane</keyword>
<feature type="domain" description="HAMP" evidence="8">
    <location>
        <begin position="403"/>
        <end position="455"/>
    </location>
</feature>
<dbReference type="PANTHER" id="PTHR43531:SF11">
    <property type="entry name" value="METHYL-ACCEPTING CHEMOTAXIS PROTEIN 3"/>
    <property type="match status" value="1"/>
</dbReference>
<evidence type="ECO:0000256" key="3">
    <source>
        <dbReference type="ARBA" id="ARBA00029447"/>
    </source>
</evidence>
<protein>
    <submittedName>
        <fullName evidence="9">HAMP domain-containing protein</fullName>
    </submittedName>
</protein>
<dbReference type="FunFam" id="1.10.287.950:FF:000001">
    <property type="entry name" value="Methyl-accepting chemotaxis sensory transducer"/>
    <property type="match status" value="1"/>
</dbReference>
<dbReference type="Pfam" id="PF18947">
    <property type="entry name" value="HAMP_2"/>
    <property type="match status" value="2"/>
</dbReference>
<evidence type="ECO:0000256" key="1">
    <source>
        <dbReference type="ARBA" id="ARBA00004370"/>
    </source>
</evidence>
<evidence type="ECO:0000256" key="6">
    <source>
        <dbReference type="SAM" id="Phobius"/>
    </source>
</evidence>
<evidence type="ECO:0000256" key="5">
    <source>
        <dbReference type="SAM" id="MobiDB-lite"/>
    </source>
</evidence>
<evidence type="ECO:0000313" key="9">
    <source>
        <dbReference type="EMBL" id="MCD1653651.1"/>
    </source>
</evidence>
<proteinExistence type="inferred from homology"/>
<keyword evidence="6" id="KW-1133">Transmembrane helix</keyword>
<feature type="transmembrane region" description="Helical" evidence="6">
    <location>
        <begin position="195"/>
        <end position="218"/>
    </location>
</feature>
<keyword evidence="2" id="KW-0145">Chemotaxis</keyword>
<keyword evidence="10" id="KW-1185">Reference proteome</keyword>
<dbReference type="InterPro" id="IPR024478">
    <property type="entry name" value="HlyB_4HB_MCP"/>
</dbReference>
<dbReference type="InterPro" id="IPR003660">
    <property type="entry name" value="HAMP_dom"/>
</dbReference>
<gene>
    <name evidence="9" type="ORF">K7J14_02925</name>
</gene>
<evidence type="ECO:0000259" key="7">
    <source>
        <dbReference type="PROSITE" id="PS50111"/>
    </source>
</evidence>
<feature type="domain" description="HAMP" evidence="8">
    <location>
        <begin position="312"/>
        <end position="364"/>
    </location>
</feature>
<dbReference type="GO" id="GO:0005886">
    <property type="term" value="C:plasma membrane"/>
    <property type="evidence" value="ECO:0007669"/>
    <property type="project" value="TreeGrafter"/>
</dbReference>
<accession>A0AAE3JI14</accession>
<sequence>MKILAKLLSSFIAVAALCVLVGYVGLDRMENAKEGLTVLSKETIPKLMYVNTIDLSLREVINSVRTMANPYAMDDEDFFNELQKDVAEGRKNYAEAREEFEKLPMNDEEMKLYKAVSDAIPPAVDYNNRIMVLVEKAKTAAPEDREEYTERAYALISGSEGKVIDDLIERFEELLEFVQYHYGKEMTDGILNQVVLGRIAILVIGALSCIAAIILGAIQGTSISGKLGKTVRIMDKIAHGDLSETLTIKTSDEFKQVAESLNNVEKNVKALVADTGDLVKNAIAGNLGYRAQAQSHEGEYRRVIEGINETLDAVVSPLNLAADYVDRIAQGNLPEKVMEVWSGDFNKIRNNLNLAIDSINALIEDSAQLTEAAVAGSLQVRADVSKHQGDYRKIIEGVNKTLDLVITPINEVIEVLKNLAEGDLTRRVAGDYRGDFDILKSALNESIEAIGDTLSQVNTAVEQVAEGSVQVSQASQALSQGATEQASSLEEITSSTTEISSQTRQNTDNALKMNSLAGEAQENAEKGNAQMKELVSAMSDINTSAESIKKVVNTIDDISFQINLLALNANVEAARAGKYGKGFAVVAEEVRNLAVRSASSVKDTTRMVDEAIGNIQRGNTLVSNTASQLDEIVIGSAQVSALAEEVATAGREQTQGLEQISLGLTQIDQVTQSNTASAEESASASEELSSQAQQVKAMLARFKLKDSGRDGGFAAPALSSRAGSQTAAAQPGFLNRTKPAPGAASASADQLRRNAAPAAAAVKKTAARVVPSDIISLDDGNFGKF</sequence>
<dbReference type="CDD" id="cd11386">
    <property type="entry name" value="MCP_signal"/>
    <property type="match status" value="1"/>
</dbReference>
<keyword evidence="6" id="KW-0812">Transmembrane</keyword>
<reference evidence="9" key="1">
    <citation type="submission" date="2021-08" db="EMBL/GenBank/DDBJ databases">
        <title>Comparative analyses of Brucepasteria parasyntrophica and Teretinema zuelzerae.</title>
        <authorList>
            <person name="Song Y."/>
            <person name="Brune A."/>
        </authorList>
    </citation>
    <scope>NUCLEOTIDE SEQUENCE</scope>
    <source>
        <strain evidence="9">DSM 1903</strain>
    </source>
</reference>
<dbReference type="Proteomes" id="UP001198163">
    <property type="component" value="Unassembled WGS sequence"/>
</dbReference>
<dbReference type="PROSITE" id="PS50111">
    <property type="entry name" value="CHEMOTAXIS_TRANSDUC_2"/>
    <property type="match status" value="1"/>
</dbReference>
<dbReference type="CDD" id="cd06225">
    <property type="entry name" value="HAMP"/>
    <property type="match status" value="1"/>
</dbReference>
<feature type="region of interest" description="Disordered" evidence="5">
    <location>
        <begin position="714"/>
        <end position="751"/>
    </location>
</feature>
<dbReference type="Pfam" id="PF00015">
    <property type="entry name" value="MCPsignal"/>
    <property type="match status" value="1"/>
</dbReference>
<evidence type="ECO:0000313" key="10">
    <source>
        <dbReference type="Proteomes" id="UP001198163"/>
    </source>
</evidence>
<feature type="domain" description="Methyl-accepting transducer" evidence="7">
    <location>
        <begin position="460"/>
        <end position="689"/>
    </location>
</feature>
<dbReference type="PROSITE" id="PS50885">
    <property type="entry name" value="HAMP"/>
    <property type="match status" value="3"/>
</dbReference>
<feature type="transmembrane region" description="Helical" evidence="6">
    <location>
        <begin position="6"/>
        <end position="26"/>
    </location>
</feature>
<evidence type="ECO:0000256" key="4">
    <source>
        <dbReference type="PROSITE-ProRule" id="PRU00284"/>
    </source>
</evidence>
<evidence type="ECO:0000256" key="2">
    <source>
        <dbReference type="ARBA" id="ARBA00022500"/>
    </source>
</evidence>
<comment type="similarity">
    <text evidence="3">Belongs to the methyl-accepting chemotaxis (MCP) protein family.</text>
</comment>
<feature type="domain" description="HAMP" evidence="8">
    <location>
        <begin position="221"/>
        <end position="273"/>
    </location>
</feature>
<dbReference type="Pfam" id="PF00672">
    <property type="entry name" value="HAMP"/>
    <property type="match status" value="1"/>
</dbReference>
<comment type="subcellular location">
    <subcellularLocation>
        <location evidence="1">Membrane</location>
    </subcellularLocation>
</comment>
<dbReference type="Gene3D" id="1.10.287.950">
    <property type="entry name" value="Methyl-accepting chemotaxis protein"/>
    <property type="match status" value="1"/>
</dbReference>
<dbReference type="GO" id="GO:0007165">
    <property type="term" value="P:signal transduction"/>
    <property type="evidence" value="ECO:0007669"/>
    <property type="project" value="UniProtKB-KW"/>
</dbReference>
<dbReference type="SMART" id="SM00283">
    <property type="entry name" value="MA"/>
    <property type="match status" value="1"/>
</dbReference>
<dbReference type="InterPro" id="IPR004089">
    <property type="entry name" value="MCPsignal_dom"/>
</dbReference>
<keyword evidence="4" id="KW-0807">Transducer</keyword>